<organism evidence="4 5">
    <name type="scientific">Hymenobacter coccineus</name>
    <dbReference type="NCBI Taxonomy" id="1908235"/>
    <lineage>
        <taxon>Bacteria</taxon>
        <taxon>Pseudomonadati</taxon>
        <taxon>Bacteroidota</taxon>
        <taxon>Cytophagia</taxon>
        <taxon>Cytophagales</taxon>
        <taxon>Hymenobacteraceae</taxon>
        <taxon>Hymenobacter</taxon>
    </lineage>
</organism>
<dbReference type="SUPFAM" id="SSF53041">
    <property type="entry name" value="Resolvase-like"/>
    <property type="match status" value="1"/>
</dbReference>
<dbReference type="PROSITE" id="PS51736">
    <property type="entry name" value="RECOMBINASES_3"/>
    <property type="match status" value="1"/>
</dbReference>
<dbReference type="SMART" id="SM00857">
    <property type="entry name" value="Resolvase"/>
    <property type="match status" value="1"/>
</dbReference>
<proteinExistence type="predicted"/>
<dbReference type="InterPro" id="IPR006119">
    <property type="entry name" value="Resolv_N"/>
</dbReference>
<dbReference type="PANTHER" id="PTHR30461">
    <property type="entry name" value="DNA-INVERTASE FROM LAMBDOID PROPHAGE"/>
    <property type="match status" value="1"/>
</dbReference>
<accession>A0A1G1STW8</accession>
<dbReference type="EMBL" id="MDZA01000437">
    <property type="protein sequence ID" value="OGX82078.1"/>
    <property type="molecule type" value="Genomic_DNA"/>
</dbReference>
<dbReference type="InterPro" id="IPR036162">
    <property type="entry name" value="Resolvase-like_N_sf"/>
</dbReference>
<keyword evidence="2" id="KW-0233">DNA recombination</keyword>
<dbReference type="CDD" id="cd00338">
    <property type="entry name" value="Ser_Recombinase"/>
    <property type="match status" value="1"/>
</dbReference>
<dbReference type="Gene3D" id="3.40.50.1390">
    <property type="entry name" value="Resolvase, N-terminal catalytic domain"/>
    <property type="match status" value="1"/>
</dbReference>
<sequence>MTKFVAYFRVSTVRQGQSGLGLEAQQAAVQNFLRGDAQLVATFLEIESGKKNERPQLAAAIARAREDDAVLLVAKLDRLARNVAFLATLMESRVRFQAVDLPAADEFTLHIMAAVAQKEASAISTRTREALAAKKARGEQLGSPANLTQAAREKSWVAMRENAQTNLNNRQAAQLAALLRANGATLRAIAEQLNQSDYRTRHGKAFHPMGVQRLLPKPAQ</sequence>
<dbReference type="GO" id="GO:0000150">
    <property type="term" value="F:DNA strand exchange activity"/>
    <property type="evidence" value="ECO:0007669"/>
    <property type="project" value="InterPro"/>
</dbReference>
<keyword evidence="5" id="KW-1185">Reference proteome</keyword>
<dbReference type="InterPro" id="IPR050639">
    <property type="entry name" value="SSR_resolvase"/>
</dbReference>
<evidence type="ECO:0000313" key="5">
    <source>
        <dbReference type="Proteomes" id="UP000177506"/>
    </source>
</evidence>
<feature type="domain" description="Resolvase/invertase-type recombinase catalytic" evidence="3">
    <location>
        <begin position="3"/>
        <end position="138"/>
    </location>
</feature>
<evidence type="ECO:0000259" key="3">
    <source>
        <dbReference type="PROSITE" id="PS51736"/>
    </source>
</evidence>
<dbReference type="PANTHER" id="PTHR30461:SF2">
    <property type="entry name" value="SERINE RECOMBINASE PINE-RELATED"/>
    <property type="match status" value="1"/>
</dbReference>
<name>A0A1G1STW8_9BACT</name>
<dbReference type="GO" id="GO:0003677">
    <property type="term" value="F:DNA binding"/>
    <property type="evidence" value="ECO:0007669"/>
    <property type="project" value="UniProtKB-KW"/>
</dbReference>
<dbReference type="AlphaFoldDB" id="A0A1G1STW8"/>
<evidence type="ECO:0000256" key="2">
    <source>
        <dbReference type="ARBA" id="ARBA00023172"/>
    </source>
</evidence>
<comment type="caution">
    <text evidence="4">The sequence shown here is derived from an EMBL/GenBank/DDBJ whole genome shotgun (WGS) entry which is preliminary data.</text>
</comment>
<gene>
    <name evidence="4" type="ORF">BEN49_02680</name>
</gene>
<keyword evidence="1" id="KW-0238">DNA-binding</keyword>
<dbReference type="Pfam" id="PF00239">
    <property type="entry name" value="Resolvase"/>
    <property type="match status" value="1"/>
</dbReference>
<evidence type="ECO:0000313" key="4">
    <source>
        <dbReference type="EMBL" id="OGX82078.1"/>
    </source>
</evidence>
<protein>
    <recommendedName>
        <fullName evidence="3">Resolvase/invertase-type recombinase catalytic domain-containing protein</fullName>
    </recommendedName>
</protein>
<dbReference type="OrthoDB" id="2290206at2"/>
<dbReference type="RefSeq" id="WP_070746822.1">
    <property type="nucleotide sequence ID" value="NZ_MDZA01000437.1"/>
</dbReference>
<evidence type="ECO:0000256" key="1">
    <source>
        <dbReference type="ARBA" id="ARBA00023125"/>
    </source>
</evidence>
<dbReference type="Proteomes" id="UP000177506">
    <property type="component" value="Unassembled WGS sequence"/>
</dbReference>
<reference evidence="4 5" key="1">
    <citation type="submission" date="2016-08" db="EMBL/GenBank/DDBJ databases">
        <title>Hymenobacter coccineus sp. nov., Hymenobacter lapidarius sp. nov. and Hymenobacter glacialis sp. nov., isolated from Antarctic soil.</title>
        <authorList>
            <person name="Sedlacek I."/>
            <person name="Kralova S."/>
            <person name="Kyrova K."/>
            <person name="Maslanova I."/>
            <person name="Stankova E."/>
            <person name="Vrbovska V."/>
            <person name="Nemec M."/>
            <person name="Bartak M."/>
            <person name="Svec P."/>
            <person name="Busse H.-J."/>
            <person name="Pantucek R."/>
        </authorList>
    </citation>
    <scope>NUCLEOTIDE SEQUENCE [LARGE SCALE GENOMIC DNA]</scope>
    <source>
        <strain evidence="4 5">CCM 8649</strain>
    </source>
</reference>